<dbReference type="Pfam" id="PF13505">
    <property type="entry name" value="OMP_b-brl"/>
    <property type="match status" value="1"/>
</dbReference>
<evidence type="ECO:0000256" key="1">
    <source>
        <dbReference type="ARBA" id="ARBA00004442"/>
    </source>
</evidence>
<proteinExistence type="inferred from homology"/>
<dbReference type="Proteomes" id="UP001549321">
    <property type="component" value="Unassembled WGS sequence"/>
</dbReference>
<evidence type="ECO:0000256" key="2">
    <source>
        <dbReference type="ARBA" id="ARBA00022729"/>
    </source>
</evidence>
<dbReference type="PANTHER" id="PTHR34001">
    <property type="entry name" value="BLL7405 PROTEIN"/>
    <property type="match status" value="1"/>
</dbReference>
<comment type="subcellular location">
    <subcellularLocation>
        <location evidence="1">Cell outer membrane</location>
    </subcellularLocation>
</comment>
<dbReference type="PANTHER" id="PTHR34001:SF3">
    <property type="entry name" value="BLL7405 PROTEIN"/>
    <property type="match status" value="1"/>
</dbReference>
<keyword evidence="2 6" id="KW-0732">Signal</keyword>
<comment type="caution">
    <text evidence="8">The sequence shown here is derived from an EMBL/GenBank/DDBJ whole genome shotgun (WGS) entry which is preliminary data.</text>
</comment>
<evidence type="ECO:0000256" key="5">
    <source>
        <dbReference type="ARBA" id="ARBA00038306"/>
    </source>
</evidence>
<dbReference type="InterPro" id="IPR027385">
    <property type="entry name" value="Beta-barrel_OMP"/>
</dbReference>
<reference evidence="8 9" key="1">
    <citation type="submission" date="2024-06" db="EMBL/GenBank/DDBJ databases">
        <title>Sorghum-associated microbial communities from plants grown in Nebraska, USA.</title>
        <authorList>
            <person name="Schachtman D."/>
        </authorList>
    </citation>
    <scope>NUCLEOTIDE SEQUENCE [LARGE SCALE GENOMIC DNA]</scope>
    <source>
        <strain evidence="8 9">3207</strain>
    </source>
</reference>
<organism evidence="8 9">
    <name type="scientific">Kaistia defluvii</name>
    <dbReference type="NCBI Taxonomy" id="410841"/>
    <lineage>
        <taxon>Bacteria</taxon>
        <taxon>Pseudomonadati</taxon>
        <taxon>Pseudomonadota</taxon>
        <taxon>Alphaproteobacteria</taxon>
        <taxon>Hyphomicrobiales</taxon>
        <taxon>Kaistiaceae</taxon>
        <taxon>Kaistia</taxon>
    </lineage>
</organism>
<dbReference type="InterPro" id="IPR011250">
    <property type="entry name" value="OMP/PagP_B-barrel"/>
</dbReference>
<gene>
    <name evidence="8" type="ORF">ABIE08_003779</name>
</gene>
<name>A0ABV2R3Y7_9HYPH</name>
<evidence type="ECO:0000259" key="7">
    <source>
        <dbReference type="Pfam" id="PF13505"/>
    </source>
</evidence>
<dbReference type="EMBL" id="JBEPSM010000003">
    <property type="protein sequence ID" value="MET4635828.1"/>
    <property type="molecule type" value="Genomic_DNA"/>
</dbReference>
<evidence type="ECO:0000313" key="9">
    <source>
        <dbReference type="Proteomes" id="UP001549321"/>
    </source>
</evidence>
<dbReference type="RefSeq" id="WP_354553374.1">
    <property type="nucleotide sequence ID" value="NZ_JBEPSM010000003.1"/>
</dbReference>
<keyword evidence="3" id="KW-0472">Membrane</keyword>
<dbReference type="InterPro" id="IPR051692">
    <property type="entry name" value="OMP-like"/>
</dbReference>
<dbReference type="SUPFAM" id="SSF56925">
    <property type="entry name" value="OMPA-like"/>
    <property type="match status" value="1"/>
</dbReference>
<feature type="signal peptide" evidence="6">
    <location>
        <begin position="1"/>
        <end position="19"/>
    </location>
</feature>
<keyword evidence="4" id="KW-0998">Cell outer membrane</keyword>
<comment type="similarity">
    <text evidence="5">Belongs to the Omp25/RopB family.</text>
</comment>
<keyword evidence="9" id="KW-1185">Reference proteome</keyword>
<evidence type="ECO:0000256" key="6">
    <source>
        <dbReference type="SAM" id="SignalP"/>
    </source>
</evidence>
<feature type="chain" id="PRO_5046750237" evidence="6">
    <location>
        <begin position="20"/>
        <end position="279"/>
    </location>
</feature>
<dbReference type="Gene3D" id="2.40.160.20">
    <property type="match status" value="1"/>
</dbReference>
<evidence type="ECO:0000256" key="3">
    <source>
        <dbReference type="ARBA" id="ARBA00023136"/>
    </source>
</evidence>
<accession>A0ABV2R3Y7</accession>
<feature type="domain" description="Outer membrane protein beta-barrel" evidence="7">
    <location>
        <begin position="10"/>
        <end position="279"/>
    </location>
</feature>
<evidence type="ECO:0000256" key="4">
    <source>
        <dbReference type="ARBA" id="ARBA00023237"/>
    </source>
</evidence>
<evidence type="ECO:0000313" key="8">
    <source>
        <dbReference type="EMBL" id="MET4635828.1"/>
    </source>
</evidence>
<sequence>MKLIFAASSLLLLASPAYAADVSASEPAPIASAFSWTGLYVGANAGAGWSNGDPLGDTTYHLNGEDGTFANGWFNSEDSSNKSGFTGGAQIGYNYQINNIVLGIEADLNYLNVKNQYSADYFDTLYSDASPDYNYNLKEDLDTESRIEWFGTIRPRLGVTPSERLLVYATGGLAYGQVKSSASYKWHEYGYWWGGPGDHFFDRSGGFDGSSSNVRWGWTLGAGAEYALTDKLSLKGEYLYVDLGSKNHSVLSPDDSTESISWRDSAQFHAVRLGVNYKF</sequence>
<protein>
    <submittedName>
        <fullName evidence="8">Outer membrane immunogenic protein</fullName>
    </submittedName>
</protein>